<evidence type="ECO:0008006" key="4">
    <source>
        <dbReference type="Google" id="ProtNLM"/>
    </source>
</evidence>
<name>A0A1G9QBQ8_9CORY</name>
<proteinExistence type="inferred from homology"/>
<gene>
    <name evidence="2" type="ORF">SAMN04488535_1822</name>
</gene>
<evidence type="ECO:0000256" key="1">
    <source>
        <dbReference type="ARBA" id="ARBA00093770"/>
    </source>
</evidence>
<dbReference type="Pfam" id="PF11307">
    <property type="entry name" value="DUF3109"/>
    <property type="match status" value="1"/>
</dbReference>
<evidence type="ECO:0000313" key="2">
    <source>
        <dbReference type="EMBL" id="SDM07795.1"/>
    </source>
</evidence>
<keyword evidence="3" id="KW-1185">Reference proteome</keyword>
<sequence>MNQPAQRPVYLGFPASSPAGRSILAGREAAPDFPREWFDFVDPADPNHLIHVDLTWLESTWSCRFGTPDCHGIDESLPEVGCCIHGAYLSDESDRDDLYNAVAQMPAKYWQLRPAETDSYIEAADPTELEPWLEWDMDDSNEAEDGEEPSLKTARVNGACIFANRADAETGPGCALHQWAVAEGLGIIGHKPEVCWQVPFSREDEWIERPDGAEILRTTIGEYDRRQWGGGGEDFDWWCTAAPNCHSPAGPPVWQSMKEELSTLIGAAAYAVVEKHCSARAELPAHARAVHPATAAQASNL</sequence>
<dbReference type="InterPro" id="IPR021458">
    <property type="entry name" value="Rv0495c"/>
</dbReference>
<dbReference type="Proteomes" id="UP000199350">
    <property type="component" value="Chromosome I"/>
</dbReference>
<dbReference type="EMBL" id="LT629700">
    <property type="protein sequence ID" value="SDM07795.1"/>
    <property type="molecule type" value="Genomic_DNA"/>
</dbReference>
<evidence type="ECO:0000313" key="3">
    <source>
        <dbReference type="Proteomes" id="UP000199350"/>
    </source>
</evidence>
<protein>
    <recommendedName>
        <fullName evidence="4">DUF3109 family protein</fullName>
    </recommendedName>
</protein>
<accession>A0A1G9QBQ8</accession>
<dbReference type="STRING" id="38302.SAMN04488535_1822"/>
<dbReference type="AlphaFoldDB" id="A0A1G9QBQ8"/>
<dbReference type="RefSeq" id="WP_172808022.1">
    <property type="nucleotide sequence ID" value="NZ_LT629700.1"/>
</dbReference>
<reference evidence="3" key="1">
    <citation type="submission" date="2016-10" db="EMBL/GenBank/DDBJ databases">
        <authorList>
            <person name="Varghese N."/>
            <person name="Submissions S."/>
        </authorList>
    </citation>
    <scope>NUCLEOTIDE SEQUENCE [LARGE SCALE GENOMIC DNA]</scope>
    <source>
        <strain evidence="3">DSM 20632</strain>
    </source>
</reference>
<organism evidence="2 3">
    <name type="scientific">Corynebacterium mycetoides</name>
    <dbReference type="NCBI Taxonomy" id="38302"/>
    <lineage>
        <taxon>Bacteria</taxon>
        <taxon>Bacillati</taxon>
        <taxon>Actinomycetota</taxon>
        <taxon>Actinomycetes</taxon>
        <taxon>Mycobacteriales</taxon>
        <taxon>Corynebacteriaceae</taxon>
        <taxon>Corynebacterium</taxon>
    </lineage>
</organism>
<comment type="similarity">
    <text evidence="1">Belongs to the Rv0495c family.</text>
</comment>